<keyword evidence="3 6" id="KW-1133">Transmembrane helix</keyword>
<comment type="subcellular location">
    <subcellularLocation>
        <location evidence="1">Membrane</location>
        <topology evidence="1">Single-pass membrane protein</topology>
    </subcellularLocation>
</comment>
<sequence>MATSSSIAISVQPTSATGFFSQTATTTIAPITSTLFPAGTIVSDSSTLVTPNTLQPSGVAANATEGITVIVSAITSASIPSASLAEPIGDSGSSSNLGIVVGSVLGGMVLGLLLAGLIWLCCRRRRRMLMPDSEVDQDERINDLENIRGHPAPPRNRNNAATEPLANHTRIMNWLARMNSQRSSRRAARSSRSQTTEPPPEYKSVLSGSDTESLHPRDPFADPRVPSSATTTTAVESQRQPDFVAYDITHLKT</sequence>
<dbReference type="GO" id="GO:0016020">
    <property type="term" value="C:membrane"/>
    <property type="evidence" value="ECO:0007669"/>
    <property type="project" value="UniProtKB-SubCell"/>
</dbReference>
<feature type="region of interest" description="Disordered" evidence="5">
    <location>
        <begin position="178"/>
        <end position="242"/>
    </location>
</feature>
<reference evidence="7 8" key="1">
    <citation type="submission" date="2024-01" db="EMBL/GenBank/DDBJ databases">
        <title>A draft genome for a cacao thread blight-causing isolate of Paramarasmius palmivorus.</title>
        <authorList>
            <person name="Baruah I.K."/>
            <person name="Bukari Y."/>
            <person name="Amoako-Attah I."/>
            <person name="Meinhardt L.W."/>
            <person name="Bailey B.A."/>
            <person name="Cohen S.P."/>
        </authorList>
    </citation>
    <scope>NUCLEOTIDE SEQUENCE [LARGE SCALE GENOMIC DNA]</scope>
    <source>
        <strain evidence="7 8">GH-12</strain>
    </source>
</reference>
<proteinExistence type="predicted"/>
<evidence type="ECO:0000256" key="3">
    <source>
        <dbReference type="ARBA" id="ARBA00022989"/>
    </source>
</evidence>
<gene>
    <name evidence="7" type="ORF">VNI00_003765</name>
</gene>
<feature type="region of interest" description="Disordered" evidence="5">
    <location>
        <begin position="145"/>
        <end position="164"/>
    </location>
</feature>
<keyword evidence="2 6" id="KW-0812">Transmembrane</keyword>
<evidence type="ECO:0000256" key="4">
    <source>
        <dbReference type="ARBA" id="ARBA00023136"/>
    </source>
</evidence>
<feature type="transmembrane region" description="Helical" evidence="6">
    <location>
        <begin position="97"/>
        <end position="120"/>
    </location>
</feature>
<evidence type="ECO:0000256" key="5">
    <source>
        <dbReference type="SAM" id="MobiDB-lite"/>
    </source>
</evidence>
<keyword evidence="4 6" id="KW-0472">Membrane</keyword>
<dbReference type="PANTHER" id="PTHR15549">
    <property type="entry name" value="PAIRED IMMUNOGLOBULIN-LIKE TYPE 2 RECEPTOR"/>
    <property type="match status" value="1"/>
</dbReference>
<dbReference type="EMBL" id="JAYKXP010000010">
    <property type="protein sequence ID" value="KAK7053146.1"/>
    <property type="molecule type" value="Genomic_DNA"/>
</dbReference>
<comment type="caution">
    <text evidence="7">The sequence shown here is derived from an EMBL/GenBank/DDBJ whole genome shotgun (WGS) entry which is preliminary data.</text>
</comment>
<dbReference type="InterPro" id="IPR051694">
    <property type="entry name" value="Immunoregulatory_rcpt-like"/>
</dbReference>
<dbReference type="Proteomes" id="UP001383192">
    <property type="component" value="Unassembled WGS sequence"/>
</dbReference>
<dbReference type="AlphaFoldDB" id="A0AAW0DQB6"/>
<keyword evidence="8" id="KW-1185">Reference proteome</keyword>
<accession>A0AAW0DQB6</accession>
<feature type="compositionally biased region" description="Polar residues" evidence="5">
    <location>
        <begin position="227"/>
        <end position="240"/>
    </location>
</feature>
<organism evidence="7 8">
    <name type="scientific">Paramarasmius palmivorus</name>
    <dbReference type="NCBI Taxonomy" id="297713"/>
    <lineage>
        <taxon>Eukaryota</taxon>
        <taxon>Fungi</taxon>
        <taxon>Dikarya</taxon>
        <taxon>Basidiomycota</taxon>
        <taxon>Agaricomycotina</taxon>
        <taxon>Agaricomycetes</taxon>
        <taxon>Agaricomycetidae</taxon>
        <taxon>Agaricales</taxon>
        <taxon>Marasmiineae</taxon>
        <taxon>Marasmiaceae</taxon>
        <taxon>Paramarasmius</taxon>
    </lineage>
</organism>
<name>A0AAW0DQB6_9AGAR</name>
<evidence type="ECO:0000256" key="6">
    <source>
        <dbReference type="SAM" id="Phobius"/>
    </source>
</evidence>
<evidence type="ECO:0000256" key="2">
    <source>
        <dbReference type="ARBA" id="ARBA00022692"/>
    </source>
</evidence>
<evidence type="ECO:0000313" key="8">
    <source>
        <dbReference type="Proteomes" id="UP001383192"/>
    </source>
</evidence>
<evidence type="ECO:0000256" key="1">
    <source>
        <dbReference type="ARBA" id="ARBA00004167"/>
    </source>
</evidence>
<feature type="compositionally biased region" description="Basic and acidic residues" evidence="5">
    <location>
        <begin position="212"/>
        <end position="221"/>
    </location>
</feature>
<protein>
    <submittedName>
        <fullName evidence="7">Uncharacterized protein</fullName>
    </submittedName>
</protein>
<dbReference type="GO" id="GO:0071944">
    <property type="term" value="C:cell periphery"/>
    <property type="evidence" value="ECO:0007669"/>
    <property type="project" value="UniProtKB-ARBA"/>
</dbReference>
<dbReference type="PANTHER" id="PTHR15549:SF26">
    <property type="entry name" value="AXIAL BUDDING PATTERN PROTEIN 2-RELATED"/>
    <property type="match status" value="1"/>
</dbReference>
<evidence type="ECO:0000313" key="7">
    <source>
        <dbReference type="EMBL" id="KAK7053146.1"/>
    </source>
</evidence>